<reference evidence="1 2" key="2">
    <citation type="journal article" date="2017" name="Front. Plant Sci.">
        <title>Gene Classification and Mining of Molecular Markers Useful in Red Clover (Trifolium pratense) Breeding.</title>
        <authorList>
            <person name="Istvanek J."/>
            <person name="Dluhosova J."/>
            <person name="Dluhos P."/>
            <person name="Patkova L."/>
            <person name="Nedelnik J."/>
            <person name="Repkova J."/>
        </authorList>
    </citation>
    <scope>NUCLEOTIDE SEQUENCE [LARGE SCALE GENOMIC DNA]</scope>
    <source>
        <strain evidence="2">cv. Tatra</strain>
        <tissue evidence="1">Young leaves</tissue>
    </source>
</reference>
<sequence length="138" mass="15875">MFEGSLQLLVLQPQAHLFFRIHFLPFHSNISRTFLCPRFVGTQSKLELQLHDHGYSPKSLRHHEPGCNGLEVVGLACLGMHWFKIQLQGFSVVVGMKHLQSSWMTGTIITHSYLCFHTPGMLKAASTFSWHWYCYKLS</sequence>
<dbReference type="EMBL" id="ASHM01002774">
    <property type="protein sequence ID" value="PNY08853.1"/>
    <property type="molecule type" value="Genomic_DNA"/>
</dbReference>
<accession>A0A2K3P0T7</accession>
<organism evidence="1 2">
    <name type="scientific">Trifolium pratense</name>
    <name type="common">Red clover</name>
    <dbReference type="NCBI Taxonomy" id="57577"/>
    <lineage>
        <taxon>Eukaryota</taxon>
        <taxon>Viridiplantae</taxon>
        <taxon>Streptophyta</taxon>
        <taxon>Embryophyta</taxon>
        <taxon>Tracheophyta</taxon>
        <taxon>Spermatophyta</taxon>
        <taxon>Magnoliopsida</taxon>
        <taxon>eudicotyledons</taxon>
        <taxon>Gunneridae</taxon>
        <taxon>Pentapetalae</taxon>
        <taxon>rosids</taxon>
        <taxon>fabids</taxon>
        <taxon>Fabales</taxon>
        <taxon>Fabaceae</taxon>
        <taxon>Papilionoideae</taxon>
        <taxon>50 kb inversion clade</taxon>
        <taxon>NPAAA clade</taxon>
        <taxon>Hologalegina</taxon>
        <taxon>IRL clade</taxon>
        <taxon>Trifolieae</taxon>
        <taxon>Trifolium</taxon>
    </lineage>
</organism>
<proteinExistence type="predicted"/>
<protein>
    <submittedName>
        <fullName evidence="1">Uncharacterized protein</fullName>
    </submittedName>
</protein>
<dbReference type="Proteomes" id="UP000236291">
    <property type="component" value="Unassembled WGS sequence"/>
</dbReference>
<name>A0A2K3P0T7_TRIPR</name>
<evidence type="ECO:0000313" key="2">
    <source>
        <dbReference type="Proteomes" id="UP000236291"/>
    </source>
</evidence>
<gene>
    <name evidence="1" type="ORF">L195_g005390</name>
</gene>
<evidence type="ECO:0000313" key="1">
    <source>
        <dbReference type="EMBL" id="PNY08853.1"/>
    </source>
</evidence>
<reference evidence="1 2" key="1">
    <citation type="journal article" date="2014" name="Am. J. Bot.">
        <title>Genome assembly and annotation for red clover (Trifolium pratense; Fabaceae).</title>
        <authorList>
            <person name="Istvanek J."/>
            <person name="Jaros M."/>
            <person name="Krenek A."/>
            <person name="Repkova J."/>
        </authorList>
    </citation>
    <scope>NUCLEOTIDE SEQUENCE [LARGE SCALE GENOMIC DNA]</scope>
    <source>
        <strain evidence="2">cv. Tatra</strain>
        <tissue evidence="1">Young leaves</tissue>
    </source>
</reference>
<comment type="caution">
    <text evidence="1">The sequence shown here is derived from an EMBL/GenBank/DDBJ whole genome shotgun (WGS) entry which is preliminary data.</text>
</comment>
<dbReference type="AlphaFoldDB" id="A0A2K3P0T7"/>